<dbReference type="GO" id="GO:0003723">
    <property type="term" value="F:RNA binding"/>
    <property type="evidence" value="ECO:0007669"/>
    <property type="project" value="UniProtKB-UniRule"/>
</dbReference>
<dbReference type="KEGG" id="ahel:Q31a_55260"/>
<evidence type="ECO:0000256" key="2">
    <source>
        <dbReference type="ARBA" id="ARBA00022884"/>
    </source>
</evidence>
<accession>A0A518GEW8</accession>
<dbReference type="InterPro" id="IPR020081">
    <property type="entry name" value="SsrA-bd_prot_CS"/>
</dbReference>
<organism evidence="5 6">
    <name type="scientific">Aureliella helgolandensis</name>
    <dbReference type="NCBI Taxonomy" id="2527968"/>
    <lineage>
        <taxon>Bacteria</taxon>
        <taxon>Pseudomonadati</taxon>
        <taxon>Planctomycetota</taxon>
        <taxon>Planctomycetia</taxon>
        <taxon>Pirellulales</taxon>
        <taxon>Pirellulaceae</taxon>
        <taxon>Aureliella</taxon>
    </lineage>
</organism>
<dbReference type="Gene3D" id="2.40.280.10">
    <property type="match status" value="1"/>
</dbReference>
<dbReference type="HAMAP" id="MF_00023">
    <property type="entry name" value="SmpB"/>
    <property type="match status" value="1"/>
</dbReference>
<dbReference type="GO" id="GO:0070930">
    <property type="term" value="P:trans-translation-dependent protein tagging"/>
    <property type="evidence" value="ECO:0007669"/>
    <property type="project" value="TreeGrafter"/>
</dbReference>
<dbReference type="InterPro" id="IPR000037">
    <property type="entry name" value="SsrA-bd_prot"/>
</dbReference>
<dbReference type="Pfam" id="PF01668">
    <property type="entry name" value="SmpB"/>
    <property type="match status" value="1"/>
</dbReference>
<gene>
    <name evidence="3 5" type="primary">smpB</name>
    <name evidence="5" type="ORF">Q31a_55260</name>
</gene>
<dbReference type="NCBIfam" id="NF003843">
    <property type="entry name" value="PRK05422.1"/>
    <property type="match status" value="1"/>
</dbReference>
<comment type="similarity">
    <text evidence="3">Belongs to the SmpB family.</text>
</comment>
<dbReference type="PANTHER" id="PTHR30308:SF2">
    <property type="entry name" value="SSRA-BINDING PROTEIN"/>
    <property type="match status" value="1"/>
</dbReference>
<dbReference type="AlphaFoldDB" id="A0A518GEW8"/>
<dbReference type="GO" id="GO:0005829">
    <property type="term" value="C:cytosol"/>
    <property type="evidence" value="ECO:0007669"/>
    <property type="project" value="TreeGrafter"/>
</dbReference>
<dbReference type="PROSITE" id="PS01317">
    <property type="entry name" value="SSRP"/>
    <property type="match status" value="1"/>
</dbReference>
<dbReference type="CDD" id="cd09294">
    <property type="entry name" value="SmpB"/>
    <property type="match status" value="1"/>
</dbReference>
<protein>
    <recommendedName>
        <fullName evidence="3">SsrA-binding protein</fullName>
    </recommendedName>
    <alternativeName>
        <fullName evidence="3">Small protein B</fullName>
    </alternativeName>
</protein>
<dbReference type="EMBL" id="CP036298">
    <property type="protein sequence ID" value="QDV27139.1"/>
    <property type="molecule type" value="Genomic_DNA"/>
</dbReference>
<evidence type="ECO:0000256" key="3">
    <source>
        <dbReference type="HAMAP-Rule" id="MF_00023"/>
    </source>
</evidence>
<feature type="region of interest" description="Disordered" evidence="4">
    <location>
        <begin position="35"/>
        <end position="82"/>
    </location>
</feature>
<keyword evidence="2 3" id="KW-0694">RNA-binding</keyword>
<dbReference type="GO" id="GO:0070929">
    <property type="term" value="P:trans-translation"/>
    <property type="evidence" value="ECO:0007669"/>
    <property type="project" value="UniProtKB-UniRule"/>
</dbReference>
<evidence type="ECO:0000256" key="1">
    <source>
        <dbReference type="ARBA" id="ARBA00022490"/>
    </source>
</evidence>
<dbReference type="Proteomes" id="UP000318017">
    <property type="component" value="Chromosome"/>
</dbReference>
<feature type="compositionally biased region" description="Basic residues" evidence="4">
    <location>
        <begin position="41"/>
        <end position="55"/>
    </location>
</feature>
<evidence type="ECO:0000256" key="4">
    <source>
        <dbReference type="SAM" id="MobiDB-lite"/>
    </source>
</evidence>
<keyword evidence="6" id="KW-1185">Reference proteome</keyword>
<name>A0A518GEW8_9BACT</name>
<evidence type="ECO:0000313" key="6">
    <source>
        <dbReference type="Proteomes" id="UP000318017"/>
    </source>
</evidence>
<dbReference type="NCBIfam" id="TIGR00086">
    <property type="entry name" value="smpB"/>
    <property type="match status" value="1"/>
</dbReference>
<dbReference type="PANTHER" id="PTHR30308">
    <property type="entry name" value="TMRNA-BINDING COMPONENT OF TRANS-TRANSLATION TAGGING COMPLEX"/>
    <property type="match status" value="1"/>
</dbReference>
<proteinExistence type="inferred from homology"/>
<comment type="subcellular location">
    <subcellularLocation>
        <location evidence="3">Cytoplasm</location>
    </subcellularLocation>
    <text evidence="3">The tmRNA-SmpB complex associates with stalled 70S ribosomes.</text>
</comment>
<dbReference type="InterPro" id="IPR023620">
    <property type="entry name" value="SmpB"/>
</dbReference>
<evidence type="ECO:0000313" key="5">
    <source>
        <dbReference type="EMBL" id="QDV27139.1"/>
    </source>
</evidence>
<sequence>MNHRAALLRIIGGSAKIGAPMMRLVGSRITLARPATTERKLSKKKAAPTKPKPTKSKGGTKSSGKGTTKGGKTPATPSIKPICTNRKARHKYEILDTIECGMILVGSEVKSLRNGKCQLDESYGRVRGETLWLFGCDIAEYPQATVWNHEPRRPRQLLIHRREMGKFVGQAKEKGLTLVPLQLYFNERGIVKCQMALCKGMKLHDKREKLKKADARRDIERAVRRGR</sequence>
<dbReference type="SUPFAM" id="SSF74982">
    <property type="entry name" value="Small protein B (SmpB)"/>
    <property type="match status" value="1"/>
</dbReference>
<comment type="function">
    <text evidence="3">Required for rescue of stalled ribosomes mediated by trans-translation. Binds to transfer-messenger RNA (tmRNA), required for stable association of tmRNA with ribosomes. tmRNA and SmpB together mimic tRNA shape, replacing the anticodon stem-loop with SmpB. tmRNA is encoded by the ssrA gene; the 2 termini fold to resemble tRNA(Ala) and it encodes a 'tag peptide', a short internal open reading frame. During trans-translation Ala-aminoacylated tmRNA acts like a tRNA, entering the A-site of stalled ribosomes, displacing the stalled mRNA. The ribosome then switches to translate the ORF on the tmRNA; the nascent peptide is terminated with the 'tag peptide' encoded by the tmRNA and targeted for degradation. The ribosome is freed to recommence translation, which seems to be the essential function of trans-translation.</text>
</comment>
<reference evidence="5 6" key="1">
    <citation type="submission" date="2019-02" db="EMBL/GenBank/DDBJ databases">
        <title>Deep-cultivation of Planctomycetes and their phenomic and genomic characterization uncovers novel biology.</title>
        <authorList>
            <person name="Wiegand S."/>
            <person name="Jogler M."/>
            <person name="Boedeker C."/>
            <person name="Pinto D."/>
            <person name="Vollmers J."/>
            <person name="Rivas-Marin E."/>
            <person name="Kohn T."/>
            <person name="Peeters S.H."/>
            <person name="Heuer A."/>
            <person name="Rast P."/>
            <person name="Oberbeckmann S."/>
            <person name="Bunk B."/>
            <person name="Jeske O."/>
            <person name="Meyerdierks A."/>
            <person name="Storesund J.E."/>
            <person name="Kallscheuer N."/>
            <person name="Luecker S."/>
            <person name="Lage O.M."/>
            <person name="Pohl T."/>
            <person name="Merkel B.J."/>
            <person name="Hornburger P."/>
            <person name="Mueller R.-W."/>
            <person name="Bruemmer F."/>
            <person name="Labrenz M."/>
            <person name="Spormann A.M."/>
            <person name="Op den Camp H."/>
            <person name="Overmann J."/>
            <person name="Amann R."/>
            <person name="Jetten M.S.M."/>
            <person name="Mascher T."/>
            <person name="Medema M.H."/>
            <person name="Devos D.P."/>
            <person name="Kaster A.-K."/>
            <person name="Ovreas L."/>
            <person name="Rohde M."/>
            <person name="Galperin M.Y."/>
            <person name="Jogler C."/>
        </authorList>
    </citation>
    <scope>NUCLEOTIDE SEQUENCE [LARGE SCALE GENOMIC DNA]</scope>
    <source>
        <strain evidence="5 6">Q31a</strain>
    </source>
</reference>
<keyword evidence="1 3" id="KW-0963">Cytoplasm</keyword>
<feature type="compositionally biased region" description="Low complexity" evidence="4">
    <location>
        <begin position="56"/>
        <end position="78"/>
    </location>
</feature>